<sequence length="271" mass="29039">MNVNQKTVVVTGGARGIGKALALRFAEEGARVVVADRLQNEVNETAAQVNGLAVVCDVEKEQDVQQLVTEAETKFGAIDLFCSNAGVCFGEADLVTSATNDQWQTCWNIHVMAHVYAARAALPGMIARGGGYFLQMVSAAGILNQIGDAAYSTTKHAALGFAEALAITHGGDGIKVSAICPQYVATPMLGYDEGADISGQAGLISPNQVAEAVIKGLEEERFLILPHPEVEEYRQRKGADYDRWLGGMRRLRGHVLKELGSTVLEKMHKLV</sequence>
<keyword evidence="2" id="KW-0560">Oxidoreductase</keyword>
<comment type="similarity">
    <text evidence="1">Belongs to the short-chain dehydrogenases/reductases (SDR) family.</text>
</comment>
<dbReference type="SUPFAM" id="SSF51735">
    <property type="entry name" value="NAD(P)-binding Rossmann-fold domains"/>
    <property type="match status" value="1"/>
</dbReference>
<name>A0A382L6S4_9ZZZZ</name>
<dbReference type="PRINTS" id="PR00081">
    <property type="entry name" value="GDHRDH"/>
</dbReference>
<dbReference type="InterPro" id="IPR036291">
    <property type="entry name" value="NAD(P)-bd_dom_sf"/>
</dbReference>
<dbReference type="InterPro" id="IPR002347">
    <property type="entry name" value="SDR_fam"/>
</dbReference>
<accession>A0A382L6S4</accession>
<dbReference type="Pfam" id="PF00106">
    <property type="entry name" value="adh_short"/>
    <property type="match status" value="1"/>
</dbReference>
<protein>
    <recommendedName>
        <fullName evidence="4">Short-chain dehydrogenase</fullName>
    </recommendedName>
</protein>
<dbReference type="AlphaFoldDB" id="A0A382L6S4"/>
<reference evidence="3" key="1">
    <citation type="submission" date="2018-05" db="EMBL/GenBank/DDBJ databases">
        <authorList>
            <person name="Lanie J.A."/>
            <person name="Ng W.-L."/>
            <person name="Kazmierczak K.M."/>
            <person name="Andrzejewski T.M."/>
            <person name="Davidsen T.M."/>
            <person name="Wayne K.J."/>
            <person name="Tettelin H."/>
            <person name="Glass J.I."/>
            <person name="Rusch D."/>
            <person name="Podicherti R."/>
            <person name="Tsui H.-C.T."/>
            <person name="Winkler M.E."/>
        </authorList>
    </citation>
    <scope>NUCLEOTIDE SEQUENCE</scope>
</reference>
<gene>
    <name evidence="3" type="ORF">METZ01_LOCUS284359</name>
</gene>
<dbReference type="CDD" id="cd05233">
    <property type="entry name" value="SDR_c"/>
    <property type="match status" value="1"/>
</dbReference>
<evidence type="ECO:0008006" key="4">
    <source>
        <dbReference type="Google" id="ProtNLM"/>
    </source>
</evidence>
<dbReference type="PANTHER" id="PTHR43391:SF26">
    <property type="entry name" value="BLL7251 PROTEIN"/>
    <property type="match status" value="1"/>
</dbReference>
<dbReference type="PANTHER" id="PTHR43391">
    <property type="entry name" value="RETINOL DEHYDROGENASE-RELATED"/>
    <property type="match status" value="1"/>
</dbReference>
<dbReference type="InterPro" id="IPR020904">
    <property type="entry name" value="Sc_DH/Rdtase_CS"/>
</dbReference>
<evidence type="ECO:0000256" key="1">
    <source>
        <dbReference type="ARBA" id="ARBA00006484"/>
    </source>
</evidence>
<proteinExistence type="inferred from homology"/>
<dbReference type="GO" id="GO:0016491">
    <property type="term" value="F:oxidoreductase activity"/>
    <property type="evidence" value="ECO:0007669"/>
    <property type="project" value="UniProtKB-KW"/>
</dbReference>
<organism evidence="3">
    <name type="scientific">marine metagenome</name>
    <dbReference type="NCBI Taxonomy" id="408172"/>
    <lineage>
        <taxon>unclassified sequences</taxon>
        <taxon>metagenomes</taxon>
        <taxon>ecological metagenomes</taxon>
    </lineage>
</organism>
<dbReference type="PROSITE" id="PS00061">
    <property type="entry name" value="ADH_SHORT"/>
    <property type="match status" value="1"/>
</dbReference>
<dbReference type="Gene3D" id="3.40.50.720">
    <property type="entry name" value="NAD(P)-binding Rossmann-like Domain"/>
    <property type="match status" value="1"/>
</dbReference>
<evidence type="ECO:0000256" key="2">
    <source>
        <dbReference type="ARBA" id="ARBA00023002"/>
    </source>
</evidence>
<dbReference type="EMBL" id="UINC01084659">
    <property type="protein sequence ID" value="SVC31505.1"/>
    <property type="molecule type" value="Genomic_DNA"/>
</dbReference>
<evidence type="ECO:0000313" key="3">
    <source>
        <dbReference type="EMBL" id="SVC31505.1"/>
    </source>
</evidence>